<keyword evidence="5" id="KW-0175">Coiled coil</keyword>
<keyword evidence="4 7" id="KW-0472">Membrane</keyword>
<evidence type="ECO:0000313" key="8">
    <source>
        <dbReference type="EMBL" id="KAK2074523.1"/>
    </source>
</evidence>
<keyword evidence="9" id="KW-1185">Reference proteome</keyword>
<dbReference type="Gene3D" id="1.20.58.340">
    <property type="entry name" value="Magnesium transport protein CorA, transmembrane region"/>
    <property type="match status" value="1"/>
</dbReference>
<feature type="coiled-coil region" evidence="5">
    <location>
        <begin position="296"/>
        <end position="333"/>
    </location>
</feature>
<evidence type="ECO:0000256" key="5">
    <source>
        <dbReference type="SAM" id="Coils"/>
    </source>
</evidence>
<feature type="compositionally biased region" description="Basic and acidic residues" evidence="6">
    <location>
        <begin position="531"/>
        <end position="545"/>
    </location>
</feature>
<comment type="subcellular location">
    <subcellularLocation>
        <location evidence="1">Membrane</location>
        <topology evidence="1">Multi-pass membrane protein</topology>
    </subcellularLocation>
</comment>
<dbReference type="GO" id="GO:0046873">
    <property type="term" value="F:metal ion transmembrane transporter activity"/>
    <property type="evidence" value="ECO:0007669"/>
    <property type="project" value="InterPro"/>
</dbReference>
<feature type="compositionally biased region" description="Polar residues" evidence="6">
    <location>
        <begin position="133"/>
        <end position="142"/>
    </location>
</feature>
<evidence type="ECO:0000256" key="2">
    <source>
        <dbReference type="ARBA" id="ARBA00022692"/>
    </source>
</evidence>
<keyword evidence="2 7" id="KW-0812">Transmembrane</keyword>
<feature type="compositionally biased region" description="Basic and acidic residues" evidence="6">
    <location>
        <begin position="153"/>
        <end position="165"/>
    </location>
</feature>
<dbReference type="GO" id="GO:0016020">
    <property type="term" value="C:membrane"/>
    <property type="evidence" value="ECO:0007669"/>
    <property type="project" value="UniProtKB-SubCell"/>
</dbReference>
<dbReference type="Proteomes" id="UP001217918">
    <property type="component" value="Unassembled WGS sequence"/>
</dbReference>
<keyword evidence="3 7" id="KW-1133">Transmembrane helix</keyword>
<organism evidence="8 9">
    <name type="scientific">Phyllachora maydis</name>
    <dbReference type="NCBI Taxonomy" id="1825666"/>
    <lineage>
        <taxon>Eukaryota</taxon>
        <taxon>Fungi</taxon>
        <taxon>Dikarya</taxon>
        <taxon>Ascomycota</taxon>
        <taxon>Pezizomycotina</taxon>
        <taxon>Sordariomycetes</taxon>
        <taxon>Sordariomycetidae</taxon>
        <taxon>Phyllachorales</taxon>
        <taxon>Phyllachoraceae</taxon>
        <taxon>Phyllachora</taxon>
    </lineage>
</organism>
<feature type="transmembrane region" description="Helical" evidence="7">
    <location>
        <begin position="466"/>
        <end position="493"/>
    </location>
</feature>
<sequence length="591" mass="68190">MWIHLPFTNPLWVKEILDKLAETNGLNLSRLLNYENWMSRHVQGRHSQSQPSFIKPSCSYIQAESAPSPRVSPGDNGRATPSVVPNCLNLYLPYLHFDTYSNMIRRRKLINRDTEARDDDQMLYKLTREAIRPSSSNETSSGLPKPAGAAKGTSDDRRKGDSENDLRDGKVLMVDQLWLWAIDKNILASFFPRRESQPKEGTLFQQADLRNSVYNELNGDLTGRTENALDLAAFIAFHAVTVLLDRSSHPDLEVFRIFEEAIGLLTERMTYNLKKFRMQTFKEIAVGESDDDDPDENSHVSIKQRYRRELERAERENRENTSAVLELRDMEDELTTLFKVFDSQEATLRTMRVIYAGDDLKDFTHNGQAYLDAALMRLEGYKQNTNEMLRRVETTRKDYEKLLEMAQRQAQVDDVRWSRLQTELASSSNLSVMIFTIFTVIFLPLSFFCSLFSINTSDDDFSNMPLGTIGAIALPASAILIVASLIGAFSLRVQAAARALFRRTARLARRVAWVIAELEPRARRDAKHARRELEERERSEDLARSKKDREYDFWAMIKRLRGSKHEIPELNRFSQADVPQRKRTWRTWDSG</sequence>
<feature type="region of interest" description="Disordered" evidence="6">
    <location>
        <begin position="526"/>
        <end position="545"/>
    </location>
</feature>
<evidence type="ECO:0000256" key="6">
    <source>
        <dbReference type="SAM" id="MobiDB-lite"/>
    </source>
</evidence>
<feature type="coiled-coil region" evidence="5">
    <location>
        <begin position="382"/>
        <end position="409"/>
    </location>
</feature>
<accession>A0AAD9MIS6</accession>
<dbReference type="SUPFAM" id="SSF144083">
    <property type="entry name" value="Magnesium transport protein CorA, transmembrane region"/>
    <property type="match status" value="1"/>
</dbReference>
<evidence type="ECO:0000313" key="9">
    <source>
        <dbReference type="Proteomes" id="UP001217918"/>
    </source>
</evidence>
<protein>
    <submittedName>
        <fullName evidence="8">Uncharacterized protein</fullName>
    </submittedName>
</protein>
<dbReference type="PANTHER" id="PTHR47685">
    <property type="entry name" value="MAGNESIUM TRANSPORT PROTEIN CORA"/>
    <property type="match status" value="1"/>
</dbReference>
<reference evidence="8" key="1">
    <citation type="journal article" date="2023" name="Mol. Plant Microbe Interact.">
        <title>Elucidating the Obligate Nature and Biological Capacity of an Invasive Fungal Corn Pathogen.</title>
        <authorList>
            <person name="MacCready J.S."/>
            <person name="Roggenkamp E.M."/>
            <person name="Gdanetz K."/>
            <person name="Chilvers M.I."/>
        </authorList>
    </citation>
    <scope>NUCLEOTIDE SEQUENCE</scope>
    <source>
        <strain evidence="8">PM02</strain>
    </source>
</reference>
<dbReference type="InterPro" id="IPR002523">
    <property type="entry name" value="MgTranspt_CorA/ZnTranspt_ZntB"/>
</dbReference>
<dbReference type="AlphaFoldDB" id="A0AAD9MIS6"/>
<evidence type="ECO:0000256" key="4">
    <source>
        <dbReference type="ARBA" id="ARBA00023136"/>
    </source>
</evidence>
<evidence type="ECO:0000256" key="1">
    <source>
        <dbReference type="ARBA" id="ARBA00004141"/>
    </source>
</evidence>
<gene>
    <name evidence="8" type="ORF">P8C59_008724</name>
</gene>
<comment type="caution">
    <text evidence="8">The sequence shown here is derived from an EMBL/GenBank/DDBJ whole genome shotgun (WGS) entry which is preliminary data.</text>
</comment>
<feature type="transmembrane region" description="Helical" evidence="7">
    <location>
        <begin position="430"/>
        <end position="454"/>
    </location>
</feature>
<evidence type="ECO:0000256" key="7">
    <source>
        <dbReference type="SAM" id="Phobius"/>
    </source>
</evidence>
<dbReference type="EMBL" id="JAQQPM010000008">
    <property type="protein sequence ID" value="KAK2074523.1"/>
    <property type="molecule type" value="Genomic_DNA"/>
</dbReference>
<name>A0AAD9MIS6_9PEZI</name>
<feature type="region of interest" description="Disordered" evidence="6">
    <location>
        <begin position="128"/>
        <end position="165"/>
    </location>
</feature>
<dbReference type="PANTHER" id="PTHR47685:SF1">
    <property type="entry name" value="MAGNESIUM TRANSPORT PROTEIN CORA"/>
    <property type="match status" value="1"/>
</dbReference>
<dbReference type="InterPro" id="IPR045863">
    <property type="entry name" value="CorA_TM1_TM2"/>
</dbReference>
<dbReference type="InterPro" id="IPR050829">
    <property type="entry name" value="CorA_MIT"/>
</dbReference>
<evidence type="ECO:0000256" key="3">
    <source>
        <dbReference type="ARBA" id="ARBA00022989"/>
    </source>
</evidence>
<proteinExistence type="predicted"/>
<dbReference type="Pfam" id="PF01544">
    <property type="entry name" value="CorA"/>
    <property type="match status" value="1"/>
</dbReference>